<dbReference type="Proteomes" id="UP001500320">
    <property type="component" value="Unassembled WGS sequence"/>
</dbReference>
<keyword evidence="8" id="KW-1185">Reference proteome</keyword>
<evidence type="ECO:0000256" key="2">
    <source>
        <dbReference type="ARBA" id="ARBA00022576"/>
    </source>
</evidence>
<dbReference type="Pfam" id="PF00155">
    <property type="entry name" value="Aminotran_1_2"/>
    <property type="match status" value="1"/>
</dbReference>
<evidence type="ECO:0000256" key="4">
    <source>
        <dbReference type="ARBA" id="ARBA00022898"/>
    </source>
</evidence>
<dbReference type="InterPro" id="IPR004839">
    <property type="entry name" value="Aminotransferase_I/II_large"/>
</dbReference>
<dbReference type="Gene3D" id="3.90.1150.10">
    <property type="entry name" value="Aspartate Aminotransferase, domain 1"/>
    <property type="match status" value="1"/>
</dbReference>
<dbReference type="PANTHER" id="PTHR42885:SF2">
    <property type="entry name" value="HISTIDINOL-PHOSPHATE AMINOTRANSFERASE"/>
    <property type="match status" value="1"/>
</dbReference>
<comment type="cofactor">
    <cofactor evidence="1 5">
        <name>pyridoxal 5'-phosphate</name>
        <dbReference type="ChEBI" id="CHEBI:597326"/>
    </cofactor>
</comment>
<dbReference type="InterPro" id="IPR015422">
    <property type="entry name" value="PyrdxlP-dep_Trfase_small"/>
</dbReference>
<name>A0ABP6NV89_9ACTN</name>
<dbReference type="InterPro" id="IPR004838">
    <property type="entry name" value="NHTrfase_class1_PyrdxlP-BS"/>
</dbReference>
<organism evidence="7 8">
    <name type="scientific">Planomonospora alba</name>
    <dbReference type="NCBI Taxonomy" id="161354"/>
    <lineage>
        <taxon>Bacteria</taxon>
        <taxon>Bacillati</taxon>
        <taxon>Actinomycetota</taxon>
        <taxon>Actinomycetes</taxon>
        <taxon>Streptosporangiales</taxon>
        <taxon>Streptosporangiaceae</taxon>
        <taxon>Planomonospora</taxon>
    </lineage>
</organism>
<proteinExistence type="inferred from homology"/>
<dbReference type="PROSITE" id="PS00105">
    <property type="entry name" value="AA_TRANSFER_CLASS_1"/>
    <property type="match status" value="1"/>
</dbReference>
<comment type="similarity">
    <text evidence="5">Belongs to the class-I pyridoxal-phosphate-dependent aminotransferase family.</text>
</comment>
<dbReference type="InterPro" id="IPR015421">
    <property type="entry name" value="PyrdxlP-dep_Trfase_major"/>
</dbReference>
<keyword evidence="4" id="KW-0663">Pyridoxal phosphate</keyword>
<evidence type="ECO:0000256" key="1">
    <source>
        <dbReference type="ARBA" id="ARBA00001933"/>
    </source>
</evidence>
<evidence type="ECO:0000313" key="8">
    <source>
        <dbReference type="Proteomes" id="UP001500320"/>
    </source>
</evidence>
<feature type="domain" description="Aminotransferase class I/classII large" evidence="6">
    <location>
        <begin position="19"/>
        <end position="107"/>
    </location>
</feature>
<evidence type="ECO:0000256" key="5">
    <source>
        <dbReference type="RuleBase" id="RU000481"/>
    </source>
</evidence>
<accession>A0ABP6NV89</accession>
<dbReference type="Gene3D" id="3.40.640.10">
    <property type="entry name" value="Type I PLP-dependent aspartate aminotransferase-like (Major domain)"/>
    <property type="match status" value="1"/>
</dbReference>
<comment type="caution">
    <text evidence="7">The sequence shown here is derived from an EMBL/GenBank/DDBJ whole genome shotgun (WGS) entry which is preliminary data.</text>
</comment>
<dbReference type="EMBL" id="BAAAUT010000060">
    <property type="protein sequence ID" value="GAA3158777.1"/>
    <property type="molecule type" value="Genomic_DNA"/>
</dbReference>
<evidence type="ECO:0000259" key="6">
    <source>
        <dbReference type="Pfam" id="PF00155"/>
    </source>
</evidence>
<reference evidence="8" key="1">
    <citation type="journal article" date="2019" name="Int. J. Syst. Evol. Microbiol.">
        <title>The Global Catalogue of Microorganisms (GCM) 10K type strain sequencing project: providing services to taxonomists for standard genome sequencing and annotation.</title>
        <authorList>
            <consortium name="The Broad Institute Genomics Platform"/>
            <consortium name="The Broad Institute Genome Sequencing Center for Infectious Disease"/>
            <person name="Wu L."/>
            <person name="Ma J."/>
        </authorList>
    </citation>
    <scope>NUCLEOTIDE SEQUENCE [LARGE SCALE GENOMIC DNA]</scope>
    <source>
        <strain evidence="8">JCM 9373</strain>
    </source>
</reference>
<dbReference type="PANTHER" id="PTHR42885">
    <property type="entry name" value="HISTIDINOL-PHOSPHATE AMINOTRANSFERASE-RELATED"/>
    <property type="match status" value="1"/>
</dbReference>
<dbReference type="InterPro" id="IPR015424">
    <property type="entry name" value="PyrdxlP-dep_Trfase"/>
</dbReference>
<keyword evidence="3 5" id="KW-0808">Transferase</keyword>
<evidence type="ECO:0000313" key="7">
    <source>
        <dbReference type="EMBL" id="GAA3158777.1"/>
    </source>
</evidence>
<dbReference type="SUPFAM" id="SSF53383">
    <property type="entry name" value="PLP-dependent transferases"/>
    <property type="match status" value="1"/>
</dbReference>
<keyword evidence="2 5" id="KW-0032">Aminotransferase</keyword>
<evidence type="ECO:0000256" key="3">
    <source>
        <dbReference type="ARBA" id="ARBA00022679"/>
    </source>
</evidence>
<protein>
    <recommendedName>
        <fullName evidence="5">Aminotransferase</fullName>
        <ecNumber evidence="5">2.6.1.-</ecNumber>
    </recommendedName>
</protein>
<dbReference type="RefSeq" id="WP_344864888.1">
    <property type="nucleotide sequence ID" value="NZ_BAAAUT010000060.1"/>
</dbReference>
<dbReference type="EC" id="2.6.1.-" evidence="5"/>
<gene>
    <name evidence="7" type="ORF">GCM10010466_56930</name>
</gene>
<sequence>MEYSHYAVPGLPLGYEGRKVPVLCSPNNPTGHTISLAELESVPLPADSDVRCLVDLTYDFFSNDPLHTGISRLAARRIVSCVSFSKAFGVAGARIGMLAAPPDTVGEICSRHDRFGLDYFQLAVLDTLFDPRWDRERRSMIDWVRSAREEISVLLGGVFPPHCIGPREANFVSIRTDGLDRRLVNRLMESTACKLHPRDGILRITVNERSVMGVRTLHASLAVDGSVASGRAP</sequence>